<protein>
    <submittedName>
        <fullName evidence="1">Uncharacterized protein</fullName>
    </submittedName>
</protein>
<organism evidence="1">
    <name type="scientific">marine sediment metagenome</name>
    <dbReference type="NCBI Taxonomy" id="412755"/>
    <lineage>
        <taxon>unclassified sequences</taxon>
        <taxon>metagenomes</taxon>
        <taxon>ecological metagenomes</taxon>
    </lineage>
</organism>
<evidence type="ECO:0000313" key="1">
    <source>
        <dbReference type="EMBL" id="KKK75008.1"/>
    </source>
</evidence>
<sequence length="169" mass="19352">MNEIDSIYLQIDKLEDKKLFQDLSEAEITELHALRAKVGKLESEEKGVAETIRYEKSLEMKRRRGRGRYGEQRLAKKVGGVVCGRSKAVKLPSGKYIQINCQRPPDVVTEMFSFESKWLKNPPKVIDKIMTQATTNAPQNLIPVGVVGDREQRTVFYIMSEKDWLDLHG</sequence>
<dbReference type="EMBL" id="LAZR01056057">
    <property type="protein sequence ID" value="KKK75008.1"/>
    <property type="molecule type" value="Genomic_DNA"/>
</dbReference>
<gene>
    <name evidence="1" type="ORF">LCGC14_2878060</name>
</gene>
<dbReference type="AlphaFoldDB" id="A0A0F8Y166"/>
<accession>A0A0F8Y166</accession>
<comment type="caution">
    <text evidence="1">The sequence shown here is derived from an EMBL/GenBank/DDBJ whole genome shotgun (WGS) entry which is preliminary data.</text>
</comment>
<reference evidence="1" key="1">
    <citation type="journal article" date="2015" name="Nature">
        <title>Complex archaea that bridge the gap between prokaryotes and eukaryotes.</title>
        <authorList>
            <person name="Spang A."/>
            <person name="Saw J.H."/>
            <person name="Jorgensen S.L."/>
            <person name="Zaremba-Niedzwiedzka K."/>
            <person name="Martijn J."/>
            <person name="Lind A.E."/>
            <person name="van Eijk R."/>
            <person name="Schleper C."/>
            <person name="Guy L."/>
            <person name="Ettema T.J."/>
        </authorList>
    </citation>
    <scope>NUCLEOTIDE SEQUENCE</scope>
</reference>
<proteinExistence type="predicted"/>
<name>A0A0F8Y166_9ZZZZ</name>